<dbReference type="AlphaFoldDB" id="A0A4P7VZQ2"/>
<accession>A0A4P7VZQ2</accession>
<proteinExistence type="inferred from homology"/>
<dbReference type="PANTHER" id="PTHR43609">
    <property type="entry name" value="ACETYL-COA HYDROLASE"/>
    <property type="match status" value="1"/>
</dbReference>
<dbReference type="InterPro" id="IPR046433">
    <property type="entry name" value="ActCoA_hydro"/>
</dbReference>
<comment type="similarity">
    <text evidence="1">Belongs to the acetyl-CoA hydrolase/transferase family.</text>
</comment>
<evidence type="ECO:0000256" key="1">
    <source>
        <dbReference type="ARBA" id="ARBA00009632"/>
    </source>
</evidence>
<dbReference type="InterPro" id="IPR037171">
    <property type="entry name" value="NagB/RpiA_transferase-like"/>
</dbReference>
<dbReference type="GO" id="GO:0006083">
    <property type="term" value="P:acetate metabolic process"/>
    <property type="evidence" value="ECO:0007669"/>
    <property type="project" value="InterPro"/>
</dbReference>
<dbReference type="KEGG" id="ddb:E7747_01265"/>
<dbReference type="RefSeq" id="WP_136413588.1">
    <property type="nucleotide sequence ID" value="NZ_CP039396.1"/>
</dbReference>
<dbReference type="GO" id="GO:0008775">
    <property type="term" value="F:acetate CoA-transferase activity"/>
    <property type="evidence" value="ECO:0007669"/>
    <property type="project" value="InterPro"/>
</dbReference>
<organism evidence="6 7">
    <name type="scientific">Duncaniella dubosii</name>
    <dbReference type="NCBI Taxonomy" id="2518971"/>
    <lineage>
        <taxon>Bacteria</taxon>
        <taxon>Pseudomonadati</taxon>
        <taxon>Bacteroidota</taxon>
        <taxon>Bacteroidia</taxon>
        <taxon>Bacteroidales</taxon>
        <taxon>Muribaculaceae</taxon>
        <taxon>Duncaniella</taxon>
    </lineage>
</organism>
<evidence type="ECO:0000313" key="7">
    <source>
        <dbReference type="Proteomes" id="UP000297149"/>
    </source>
</evidence>
<dbReference type="FunFam" id="3.40.1080.20:FF:000001">
    <property type="entry name" value="Acetyl-CoA hydrolase Ach1"/>
    <property type="match status" value="1"/>
</dbReference>
<feature type="binding site" evidence="3">
    <location>
        <position position="379"/>
    </location>
    <ligand>
        <name>CoA</name>
        <dbReference type="ChEBI" id="CHEBI:57287"/>
    </ligand>
</feature>
<feature type="domain" description="Acetyl-CoA hydrolase/transferase N-terminal" evidence="4">
    <location>
        <begin position="7"/>
        <end position="211"/>
    </location>
</feature>
<feature type="active site" description="5-glutamyl coenzyme A thioester intermediate" evidence="2">
    <location>
        <position position="285"/>
    </location>
</feature>
<evidence type="ECO:0000256" key="3">
    <source>
        <dbReference type="PIRSR" id="PIRSR617821-2"/>
    </source>
</evidence>
<dbReference type="Gene3D" id="3.40.1080.10">
    <property type="entry name" value="Glutaconate Coenzyme A-transferase"/>
    <property type="match status" value="1"/>
</dbReference>
<dbReference type="InterPro" id="IPR026888">
    <property type="entry name" value="AcetylCoA_hyd_C"/>
</dbReference>
<dbReference type="InterPro" id="IPR038460">
    <property type="entry name" value="AcetylCoA_hyd_C_sf"/>
</dbReference>
<dbReference type="NCBIfam" id="TIGR03458">
    <property type="entry name" value="YgfH_subfam"/>
    <property type="match status" value="1"/>
</dbReference>
<evidence type="ECO:0000256" key="2">
    <source>
        <dbReference type="PIRSR" id="PIRSR617821-1"/>
    </source>
</evidence>
<feature type="binding site" evidence="3">
    <location>
        <begin position="259"/>
        <end position="263"/>
    </location>
    <ligand>
        <name>CoA</name>
        <dbReference type="ChEBI" id="CHEBI:57287"/>
    </ligand>
</feature>
<dbReference type="GO" id="GO:0003986">
    <property type="term" value="F:acetyl-CoA hydrolase activity"/>
    <property type="evidence" value="ECO:0007669"/>
    <property type="project" value="TreeGrafter"/>
</dbReference>
<dbReference type="PANTHER" id="PTHR43609:SF1">
    <property type="entry name" value="ACETYL-COA HYDROLASE"/>
    <property type="match status" value="1"/>
</dbReference>
<reference evidence="7" key="1">
    <citation type="submission" date="2019-02" db="EMBL/GenBank/DDBJ databases">
        <title>Isolation and identification of novel species under the genus Muribaculum.</title>
        <authorList>
            <person name="Miyake S."/>
            <person name="Ding Y."/>
            <person name="Low A."/>
            <person name="Soh M."/>
            <person name="Seedorf H."/>
        </authorList>
    </citation>
    <scope>NUCLEOTIDE SEQUENCE [LARGE SCALE GENOMIC DNA]</scope>
    <source>
        <strain evidence="7">H5</strain>
    </source>
</reference>
<dbReference type="Proteomes" id="UP000297149">
    <property type="component" value="Chromosome"/>
</dbReference>
<dbReference type="Gene3D" id="3.30.750.70">
    <property type="entry name" value="4-hydroxybutyrate coenzyme like domains"/>
    <property type="match status" value="1"/>
</dbReference>
<name>A0A4P7VZQ2_9BACT</name>
<dbReference type="Gene3D" id="3.40.1080.20">
    <property type="entry name" value="Acetyl-CoA hydrolase/transferase C-terminal domain"/>
    <property type="match status" value="1"/>
</dbReference>
<dbReference type="SUPFAM" id="SSF100950">
    <property type="entry name" value="NagB/RpiA/CoA transferase-like"/>
    <property type="match status" value="2"/>
</dbReference>
<dbReference type="GO" id="GO:0006084">
    <property type="term" value="P:acetyl-CoA metabolic process"/>
    <property type="evidence" value="ECO:0007669"/>
    <property type="project" value="InterPro"/>
</dbReference>
<evidence type="ECO:0000259" key="5">
    <source>
        <dbReference type="Pfam" id="PF13336"/>
    </source>
</evidence>
<evidence type="ECO:0000259" key="4">
    <source>
        <dbReference type="Pfam" id="PF02550"/>
    </source>
</evidence>
<feature type="binding site" evidence="3">
    <location>
        <position position="399"/>
    </location>
    <ligand>
        <name>CoA</name>
        <dbReference type="ChEBI" id="CHEBI:57287"/>
    </ligand>
</feature>
<evidence type="ECO:0000313" key="6">
    <source>
        <dbReference type="EMBL" id="QCD41049.1"/>
    </source>
</evidence>
<gene>
    <name evidence="6" type="ORF">E7747_01265</name>
</gene>
<dbReference type="Pfam" id="PF13336">
    <property type="entry name" value="AcetylCoA_hyd_C"/>
    <property type="match status" value="1"/>
</dbReference>
<dbReference type="InterPro" id="IPR017821">
    <property type="entry name" value="Succinate_CoA_transferase"/>
</dbReference>
<keyword evidence="7" id="KW-1185">Reference proteome</keyword>
<protein>
    <submittedName>
        <fullName evidence="6">Succinate CoA transferase</fullName>
    </submittedName>
</protein>
<sequence>MKFPILTPEEAAELFFNDAKCGFSGFTAPGSPKVVTQAIAAKAEKLHAQGEPFKINIITGASTSDNCDGVLARANAIGKRTPYQNHPDLRKRINAHDAHYFDLHLSEAAQKLRYGFFGDKLDLAIIEVSDIQDDGTVVVGTGVGNVPTIAEKADKIIIELNEKLRHALYGLHDIYLPLDPPHRTEIPIFKPSDRIGSPVLKINPDKIVGVVMSDHYEGVKAFTPLDDTTKQIGANVCKFLMSELHAGRIPASFLPLQSGVGNVANAVLYGLADAKEIPPFEMYTEVMQDAVIDLMKKGRCKFGSSCSLTVSNEVEDEVIDNIEFFKEHLVLRPSEISNNPEVIRRLGVIAMNTALEADIFGNINSTHVTGTKMMNGIGGSGDFTRNAYISIFSCPSITKEGKISNIVPMVSHVDHTEHSVDIIVTDQGIADLRGLDPVERAHVIIDNCAHPIYRELLRDYLKLSTHGGQTPHTLHASLAFHTEFLSSGDMRNVDWSKFA</sequence>
<dbReference type="EMBL" id="CP039396">
    <property type="protein sequence ID" value="QCD41049.1"/>
    <property type="molecule type" value="Genomic_DNA"/>
</dbReference>
<keyword evidence="6" id="KW-0808">Transferase</keyword>
<dbReference type="InterPro" id="IPR003702">
    <property type="entry name" value="ActCoA_hydro_N"/>
</dbReference>
<dbReference type="Pfam" id="PF02550">
    <property type="entry name" value="AcetylCoA_hydro"/>
    <property type="match status" value="1"/>
</dbReference>
<feature type="domain" description="Acetyl-CoA hydrolase/transferase C-terminal" evidence="5">
    <location>
        <begin position="319"/>
        <end position="460"/>
    </location>
</feature>
<feature type="binding site" evidence="3">
    <location>
        <position position="375"/>
    </location>
    <ligand>
        <name>CoA</name>
        <dbReference type="ChEBI" id="CHEBI:57287"/>
    </ligand>
</feature>